<feature type="transmembrane region" description="Helical" evidence="1">
    <location>
        <begin position="46"/>
        <end position="66"/>
    </location>
</feature>
<dbReference type="WBParaSite" id="L893_g6808.t1">
    <property type="protein sequence ID" value="L893_g6808.t1"/>
    <property type="gene ID" value="L893_g6808"/>
</dbReference>
<accession>A0A1I8ALF0</accession>
<keyword evidence="1" id="KW-0472">Membrane</keyword>
<protein>
    <submittedName>
        <fullName evidence="3">Transmembrane protein</fullName>
    </submittedName>
</protein>
<evidence type="ECO:0000313" key="2">
    <source>
        <dbReference type="Proteomes" id="UP000095287"/>
    </source>
</evidence>
<reference evidence="3" key="1">
    <citation type="submission" date="2016-11" db="UniProtKB">
        <authorList>
            <consortium name="WormBaseParasite"/>
        </authorList>
    </citation>
    <scope>IDENTIFICATION</scope>
</reference>
<keyword evidence="2" id="KW-1185">Reference proteome</keyword>
<proteinExistence type="predicted"/>
<feature type="transmembrane region" description="Helical" evidence="1">
    <location>
        <begin position="112"/>
        <end position="135"/>
    </location>
</feature>
<dbReference type="AlphaFoldDB" id="A0A1I8ALF0"/>
<keyword evidence="1" id="KW-1133">Transmembrane helix</keyword>
<evidence type="ECO:0000256" key="1">
    <source>
        <dbReference type="SAM" id="Phobius"/>
    </source>
</evidence>
<organism evidence="2 3">
    <name type="scientific">Steinernema glaseri</name>
    <dbReference type="NCBI Taxonomy" id="37863"/>
    <lineage>
        <taxon>Eukaryota</taxon>
        <taxon>Metazoa</taxon>
        <taxon>Ecdysozoa</taxon>
        <taxon>Nematoda</taxon>
        <taxon>Chromadorea</taxon>
        <taxon>Rhabditida</taxon>
        <taxon>Tylenchina</taxon>
        <taxon>Panagrolaimomorpha</taxon>
        <taxon>Strongyloidoidea</taxon>
        <taxon>Steinernematidae</taxon>
        <taxon>Steinernema</taxon>
    </lineage>
</organism>
<feature type="transmembrane region" description="Helical" evidence="1">
    <location>
        <begin position="147"/>
        <end position="165"/>
    </location>
</feature>
<dbReference type="Proteomes" id="UP000095287">
    <property type="component" value="Unplaced"/>
</dbReference>
<keyword evidence="1" id="KW-0812">Transmembrane</keyword>
<feature type="transmembrane region" description="Helical" evidence="1">
    <location>
        <begin position="193"/>
        <end position="216"/>
    </location>
</feature>
<name>A0A1I8ALF0_9BILA</name>
<sequence length="279" mass="30356">MQCLFPSVYSFPSTPFRLLPSVCTASSHSHLCLVLSGARSMARCQYLPLVVGLFTSAMSVVLFALLEHLNHSSASCRTPPDSNNPSNGVNLFLCHSAPSLQSDGLLHFMLDILWTCLTSLPTGLVIVLLQVVEAVLEIRKKKKPTRFVRVLAFVVHFAIAIGLALSHEKPSEGREASPVGLSAMSATPVAWSVMTWTLFVAAGICVLHLLMFVLLWKLKKEHEENTPPMVTGPPASHCNYRPVPTGAPADLPAMKHPREPQSDLSEEVSVEMCCETSEA</sequence>
<evidence type="ECO:0000313" key="3">
    <source>
        <dbReference type="WBParaSite" id="L893_g6808.t1"/>
    </source>
</evidence>